<dbReference type="PANTHER" id="PTHR12378">
    <property type="entry name" value="DESUMOYLATING ISOPEPTIDASE"/>
    <property type="match status" value="1"/>
</dbReference>
<dbReference type="Gene3D" id="3.90.1720.30">
    <property type="entry name" value="PPPDE domains"/>
    <property type="match status" value="1"/>
</dbReference>
<dbReference type="Proteomes" id="UP000759131">
    <property type="component" value="Unassembled WGS sequence"/>
</dbReference>
<comment type="similarity">
    <text evidence="1">Belongs to the DeSI family.</text>
</comment>
<dbReference type="GO" id="GO:0016579">
    <property type="term" value="P:protein deubiquitination"/>
    <property type="evidence" value="ECO:0007669"/>
    <property type="project" value="TreeGrafter"/>
</dbReference>
<dbReference type="PANTHER" id="PTHR12378:SF80">
    <property type="entry name" value="IP06716P-RELATED"/>
    <property type="match status" value="1"/>
</dbReference>
<reference evidence="6" key="1">
    <citation type="submission" date="2020-11" db="EMBL/GenBank/DDBJ databases">
        <authorList>
            <person name="Tran Van P."/>
        </authorList>
    </citation>
    <scope>NUCLEOTIDE SEQUENCE</scope>
</reference>
<evidence type="ECO:0000256" key="1">
    <source>
        <dbReference type="ARBA" id="ARBA00008140"/>
    </source>
</evidence>
<keyword evidence="3" id="KW-0378">Hydrolase</keyword>
<dbReference type="GO" id="GO:0101005">
    <property type="term" value="F:deubiquitinase activity"/>
    <property type="evidence" value="ECO:0007669"/>
    <property type="project" value="TreeGrafter"/>
</dbReference>
<feature type="non-terminal residue" evidence="6">
    <location>
        <position position="192"/>
    </location>
</feature>
<organism evidence="6">
    <name type="scientific">Medioppia subpectinata</name>
    <dbReference type="NCBI Taxonomy" id="1979941"/>
    <lineage>
        <taxon>Eukaryota</taxon>
        <taxon>Metazoa</taxon>
        <taxon>Ecdysozoa</taxon>
        <taxon>Arthropoda</taxon>
        <taxon>Chelicerata</taxon>
        <taxon>Arachnida</taxon>
        <taxon>Acari</taxon>
        <taxon>Acariformes</taxon>
        <taxon>Sarcoptiformes</taxon>
        <taxon>Oribatida</taxon>
        <taxon>Brachypylina</taxon>
        <taxon>Oppioidea</taxon>
        <taxon>Oppiidae</taxon>
        <taxon>Medioppia</taxon>
    </lineage>
</organism>
<evidence type="ECO:0000313" key="6">
    <source>
        <dbReference type="EMBL" id="CAD7622446.1"/>
    </source>
</evidence>
<evidence type="ECO:0000256" key="4">
    <source>
        <dbReference type="SAM" id="MobiDB-lite"/>
    </source>
</evidence>
<feature type="compositionally biased region" description="Basic and acidic residues" evidence="4">
    <location>
        <begin position="164"/>
        <end position="192"/>
    </location>
</feature>
<keyword evidence="7" id="KW-1185">Reference proteome</keyword>
<proteinExistence type="inferred from homology"/>
<feature type="domain" description="PPPDE" evidence="5">
    <location>
        <begin position="6"/>
        <end position="148"/>
    </location>
</feature>
<protein>
    <recommendedName>
        <fullName evidence="5">PPPDE domain-containing protein</fullName>
    </recommendedName>
</protein>
<accession>A0A7R9KI45</accession>
<evidence type="ECO:0000259" key="5">
    <source>
        <dbReference type="PROSITE" id="PS51858"/>
    </source>
</evidence>
<evidence type="ECO:0000256" key="2">
    <source>
        <dbReference type="ARBA" id="ARBA00022670"/>
    </source>
</evidence>
<dbReference type="AlphaFoldDB" id="A0A7R9KI45"/>
<name>A0A7R9KI45_9ACAR</name>
<dbReference type="PROSITE" id="PS51858">
    <property type="entry name" value="PPPDE"/>
    <property type="match status" value="1"/>
</dbReference>
<sequence>MSAQKQSVTLHVYDVPDANQYIKIMSPDLGVFHTGVEVYGKEYSFGGHPHDFSGIFITTPKDIRSLSVSDTFKYKESKLIGYTELTEDSIQQIVTQMGAKEFRGKDYNLIRKNCNDFSNAFCKRLCGKGIPKDINNLVKIIAQYPWLEKQIPKEFMTPKTLENNVKEREKRDKQMLNKPNADNKESNDNNKQ</sequence>
<gene>
    <name evidence="6" type="ORF">OSB1V03_LOCUS2909</name>
</gene>
<dbReference type="SMART" id="SM01179">
    <property type="entry name" value="DUF862"/>
    <property type="match status" value="1"/>
</dbReference>
<dbReference type="EMBL" id="CAJPIZ010001105">
    <property type="protein sequence ID" value="CAG2102876.1"/>
    <property type="molecule type" value="Genomic_DNA"/>
</dbReference>
<dbReference type="GO" id="GO:0006508">
    <property type="term" value="P:proteolysis"/>
    <property type="evidence" value="ECO:0007669"/>
    <property type="project" value="UniProtKB-KW"/>
</dbReference>
<evidence type="ECO:0000256" key="3">
    <source>
        <dbReference type="ARBA" id="ARBA00022801"/>
    </source>
</evidence>
<evidence type="ECO:0000313" key="7">
    <source>
        <dbReference type="Proteomes" id="UP000759131"/>
    </source>
</evidence>
<dbReference type="InterPro" id="IPR008580">
    <property type="entry name" value="PPPDE_dom"/>
</dbReference>
<dbReference type="InterPro" id="IPR042266">
    <property type="entry name" value="PPPDE_sf"/>
</dbReference>
<dbReference type="OrthoDB" id="412286at2759"/>
<keyword evidence="2" id="KW-0645">Protease</keyword>
<feature type="region of interest" description="Disordered" evidence="4">
    <location>
        <begin position="159"/>
        <end position="192"/>
    </location>
</feature>
<dbReference type="Pfam" id="PF05903">
    <property type="entry name" value="Peptidase_C97"/>
    <property type="match status" value="1"/>
</dbReference>
<dbReference type="EMBL" id="OC855680">
    <property type="protein sequence ID" value="CAD7622446.1"/>
    <property type="molecule type" value="Genomic_DNA"/>
</dbReference>